<evidence type="ECO:0008006" key="3">
    <source>
        <dbReference type="Google" id="ProtNLM"/>
    </source>
</evidence>
<evidence type="ECO:0000313" key="2">
    <source>
        <dbReference type="Proteomes" id="UP000188235"/>
    </source>
</evidence>
<reference evidence="1 2" key="1">
    <citation type="journal article" date="2008" name="Int. J. Syst. Evol. Microbiol.">
        <title>Tessaracoccus flavescens sp. nov., isolated from marine sediment.</title>
        <authorList>
            <person name="Lee D.W."/>
            <person name="Lee S.D."/>
        </authorList>
    </citation>
    <scope>NUCLEOTIDE SEQUENCE [LARGE SCALE GENOMIC DNA]</scope>
    <source>
        <strain evidence="1 2">SST-39T</strain>
    </source>
</reference>
<organism evidence="1 2">
    <name type="scientific">Tessaracoccus flavescens</name>
    <dbReference type="NCBI Taxonomy" id="399497"/>
    <lineage>
        <taxon>Bacteria</taxon>
        <taxon>Bacillati</taxon>
        <taxon>Actinomycetota</taxon>
        <taxon>Actinomycetes</taxon>
        <taxon>Propionibacteriales</taxon>
        <taxon>Propionibacteriaceae</taxon>
        <taxon>Tessaracoccus</taxon>
    </lineage>
</organism>
<evidence type="ECO:0000313" key="1">
    <source>
        <dbReference type="EMBL" id="AQP50897.1"/>
    </source>
</evidence>
<dbReference type="AlphaFoldDB" id="A0A1Q2CXU5"/>
<dbReference type="STRING" id="399497.BW733_08715"/>
<dbReference type="RefSeq" id="WP_077349684.1">
    <property type="nucleotide sequence ID" value="NZ_CP019607.1"/>
</dbReference>
<dbReference type="KEGG" id="tfa:BW733_08715"/>
<dbReference type="OrthoDB" id="3422944at2"/>
<dbReference type="Proteomes" id="UP000188235">
    <property type="component" value="Chromosome"/>
</dbReference>
<dbReference type="InterPro" id="IPR043519">
    <property type="entry name" value="NT_sf"/>
</dbReference>
<gene>
    <name evidence="1" type="ORF">BW733_08715</name>
</gene>
<keyword evidence="2" id="KW-1185">Reference proteome</keyword>
<sequence length="259" mass="28118">MTDRGLDAEGFIRREGSPSRVQPQFAELVADYVAGCRGSLGDRLDGVYLYGSIPRGAARVAVSDLDGQVLFTSDPTDDDLLALRDLERRLAAAHPVVSGVEILAHRHSDLTTPEQRHDGGFHLRVLCTPFWGTDRGAEVPRHRPDIDLARGVQGNWRAALERFRSRAAEPGADARALTRSIGRRLTRMAFTWVMPTWGGWTSDPAVMAGAVAQVEPGWSVPMAEAVELGWEGRADLASALRVLDDWGGRLTEAGEALGA</sequence>
<name>A0A1Q2CXU5_9ACTN</name>
<accession>A0A1Q2CXU5</accession>
<dbReference type="SUPFAM" id="SSF81301">
    <property type="entry name" value="Nucleotidyltransferase"/>
    <property type="match status" value="1"/>
</dbReference>
<dbReference type="EMBL" id="CP019607">
    <property type="protein sequence ID" value="AQP50897.1"/>
    <property type="molecule type" value="Genomic_DNA"/>
</dbReference>
<protein>
    <recommendedName>
        <fullName evidence="3">Nucleotidyltransferase</fullName>
    </recommendedName>
</protein>
<proteinExistence type="predicted"/>